<proteinExistence type="predicted"/>
<protein>
    <submittedName>
        <fullName evidence="1">Glutamyl-tRNA amidotransferase B subunit</fullName>
    </submittedName>
</protein>
<comment type="caution">
    <text evidence="1">The sequence shown here is derived from an EMBL/GenBank/DDBJ whole genome shotgun (WGS) entry which is preliminary data.</text>
</comment>
<gene>
    <name evidence="1" type="ORF">BV22DRAFT_1099297</name>
</gene>
<name>A0ACB8B2A6_9AGAM</name>
<evidence type="ECO:0000313" key="1">
    <source>
        <dbReference type="EMBL" id="KAH7919539.1"/>
    </source>
</evidence>
<evidence type="ECO:0000313" key="2">
    <source>
        <dbReference type="Proteomes" id="UP000790709"/>
    </source>
</evidence>
<keyword evidence="2" id="KW-1185">Reference proteome</keyword>
<organism evidence="1 2">
    <name type="scientific">Leucogyrophana mollusca</name>
    <dbReference type="NCBI Taxonomy" id="85980"/>
    <lineage>
        <taxon>Eukaryota</taxon>
        <taxon>Fungi</taxon>
        <taxon>Dikarya</taxon>
        <taxon>Basidiomycota</taxon>
        <taxon>Agaricomycotina</taxon>
        <taxon>Agaricomycetes</taxon>
        <taxon>Agaricomycetidae</taxon>
        <taxon>Boletales</taxon>
        <taxon>Boletales incertae sedis</taxon>
        <taxon>Leucogyrophana</taxon>
    </lineage>
</organism>
<dbReference type="Proteomes" id="UP000790709">
    <property type="component" value="Unassembled WGS sequence"/>
</dbReference>
<sequence length="528" mass="58503">MLARRNVRQSRQFQQLWRSFSSYGLHGSREAKQDKRWPGWEVVVGIEVHAQIKSRRKLFSGSLTSQPGEAPNTSVSAFDAAFPGTLPKLNSKCVELAVRTALALNSEVQPRSTFDRKHYFYPDLPAGYQITQRYAPLAKGGFLRLAKQGIPVRITQIQLEQDTAKSTFDARRRESHVDLNRAGSGLMEIVSEPDLRSPEEAGDYIRTLQAVLRSVGSSDGNMEQGSLRCDVNVSVNRTGAPLGTRCEIKNLNSAKFAMMAITSEVFRHIELLESGVPVPQETRGFDEDRAETFKLRSKEDAPDYRYMPDPNLPPLLLTKEYVDRIRRTMPELPDAQRARLLAQGLSPRDADVLMAVDAGREVGFDGEPGRGAVAYFDKLAQGRDPKVAVNWMTHDLLGQLSARKETFGDNPVSVSQLGELIDMVQTGKITGTSGKTILRHMIAHPSDSSPLELATKHSLNAIASDDGVSLRVWCKEAIEALPDVAEAVRKGNPRVLNRLVGSVMQRSRGRADAQSVREMLEAMLMNSP</sequence>
<reference evidence="1" key="1">
    <citation type="journal article" date="2021" name="New Phytol.">
        <title>Evolutionary innovations through gain and loss of genes in the ectomycorrhizal Boletales.</title>
        <authorList>
            <person name="Wu G."/>
            <person name="Miyauchi S."/>
            <person name="Morin E."/>
            <person name="Kuo A."/>
            <person name="Drula E."/>
            <person name="Varga T."/>
            <person name="Kohler A."/>
            <person name="Feng B."/>
            <person name="Cao Y."/>
            <person name="Lipzen A."/>
            <person name="Daum C."/>
            <person name="Hundley H."/>
            <person name="Pangilinan J."/>
            <person name="Johnson J."/>
            <person name="Barry K."/>
            <person name="LaButti K."/>
            <person name="Ng V."/>
            <person name="Ahrendt S."/>
            <person name="Min B."/>
            <person name="Choi I.G."/>
            <person name="Park H."/>
            <person name="Plett J.M."/>
            <person name="Magnuson J."/>
            <person name="Spatafora J.W."/>
            <person name="Nagy L.G."/>
            <person name="Henrissat B."/>
            <person name="Grigoriev I.V."/>
            <person name="Yang Z.L."/>
            <person name="Xu J."/>
            <person name="Martin F.M."/>
        </authorList>
    </citation>
    <scope>NUCLEOTIDE SEQUENCE</scope>
    <source>
        <strain evidence="1">KUC20120723A-06</strain>
    </source>
</reference>
<accession>A0ACB8B2A6</accession>
<dbReference type="EMBL" id="MU266651">
    <property type="protein sequence ID" value="KAH7919539.1"/>
    <property type="molecule type" value="Genomic_DNA"/>
</dbReference>